<evidence type="ECO:0000313" key="1">
    <source>
        <dbReference type="Ensembl" id="ENSCCRP00015050524.1"/>
    </source>
</evidence>
<reference evidence="1" key="1">
    <citation type="submission" date="2025-08" db="UniProtKB">
        <authorList>
            <consortium name="Ensembl"/>
        </authorList>
    </citation>
    <scope>IDENTIFICATION</scope>
</reference>
<evidence type="ECO:0000313" key="2">
    <source>
        <dbReference type="Proteomes" id="UP000694700"/>
    </source>
</evidence>
<dbReference type="Proteomes" id="UP000694700">
    <property type="component" value="Unplaced"/>
</dbReference>
<dbReference type="Ensembl" id="ENSCCRT00015052218.1">
    <property type="protein sequence ID" value="ENSCCRP00015050524.1"/>
    <property type="gene ID" value="ENSCCRG00015020846.1"/>
</dbReference>
<dbReference type="AlphaFoldDB" id="A0A8C1VCY7"/>
<proteinExistence type="predicted"/>
<accession>A0A8C1VCY7</accession>
<sequence>LEKSILRKTVNIYYKLLFVFRVEEAYKRIQNPACIIVDASPSPQEVLQQVQHLIRNKCHL</sequence>
<organism evidence="1 2">
    <name type="scientific">Cyprinus carpio</name>
    <name type="common">Common carp</name>
    <dbReference type="NCBI Taxonomy" id="7962"/>
    <lineage>
        <taxon>Eukaryota</taxon>
        <taxon>Metazoa</taxon>
        <taxon>Chordata</taxon>
        <taxon>Craniata</taxon>
        <taxon>Vertebrata</taxon>
        <taxon>Euteleostomi</taxon>
        <taxon>Actinopterygii</taxon>
        <taxon>Neopterygii</taxon>
        <taxon>Teleostei</taxon>
        <taxon>Ostariophysi</taxon>
        <taxon>Cypriniformes</taxon>
        <taxon>Cyprinidae</taxon>
        <taxon>Cyprininae</taxon>
        <taxon>Cyprinus</taxon>
    </lineage>
</organism>
<name>A0A8C1VCY7_CYPCA</name>
<protein>
    <submittedName>
        <fullName evidence="1">Uncharacterized protein</fullName>
    </submittedName>
</protein>